<dbReference type="Proteomes" id="UP000569951">
    <property type="component" value="Unassembled WGS sequence"/>
</dbReference>
<comment type="caution">
    <text evidence="1">The sequence shown here is derived from an EMBL/GenBank/DDBJ whole genome shotgun (WGS) entry which is preliminary data.</text>
</comment>
<organism evidence="1 2">
    <name type="scientific">Deinobacterium chartae</name>
    <dbReference type="NCBI Taxonomy" id="521158"/>
    <lineage>
        <taxon>Bacteria</taxon>
        <taxon>Thermotogati</taxon>
        <taxon>Deinococcota</taxon>
        <taxon>Deinococci</taxon>
        <taxon>Deinococcales</taxon>
        <taxon>Deinococcaceae</taxon>
        <taxon>Deinobacterium</taxon>
    </lineage>
</organism>
<evidence type="ECO:0000313" key="1">
    <source>
        <dbReference type="EMBL" id="MBB6099145.1"/>
    </source>
</evidence>
<evidence type="ECO:0008006" key="3">
    <source>
        <dbReference type="Google" id="ProtNLM"/>
    </source>
</evidence>
<proteinExistence type="predicted"/>
<dbReference type="RefSeq" id="WP_183987891.1">
    <property type="nucleotide sequence ID" value="NZ_JACHHG010000009.1"/>
</dbReference>
<gene>
    <name evidence="1" type="ORF">HNR42_002581</name>
</gene>
<dbReference type="AlphaFoldDB" id="A0A841I5J4"/>
<dbReference type="InterPro" id="IPR036746">
    <property type="entry name" value="TT1725-like_sf"/>
</dbReference>
<accession>A0A841I5J4</accession>
<keyword evidence="2" id="KW-1185">Reference proteome</keyword>
<dbReference type="EMBL" id="JACHHG010000009">
    <property type="protein sequence ID" value="MBB6099145.1"/>
    <property type="molecule type" value="Genomic_DNA"/>
</dbReference>
<dbReference type="PANTHER" id="PTHR36441">
    <property type="entry name" value="HYPOTHETICAL CYTOSOLIC PROTEIN"/>
    <property type="match status" value="1"/>
</dbReference>
<dbReference type="Pfam" id="PF04456">
    <property type="entry name" value="DUF503"/>
    <property type="match status" value="1"/>
</dbReference>
<evidence type="ECO:0000313" key="2">
    <source>
        <dbReference type="Proteomes" id="UP000569951"/>
    </source>
</evidence>
<dbReference type="InterPro" id="IPR007546">
    <property type="entry name" value="DUF503"/>
</dbReference>
<reference evidence="1 2" key="1">
    <citation type="submission" date="2020-08" db="EMBL/GenBank/DDBJ databases">
        <title>Genomic Encyclopedia of Type Strains, Phase IV (KMG-IV): sequencing the most valuable type-strain genomes for metagenomic binning, comparative biology and taxonomic classification.</title>
        <authorList>
            <person name="Goeker M."/>
        </authorList>
    </citation>
    <scope>NUCLEOTIDE SEQUENCE [LARGE SCALE GENOMIC DNA]</scope>
    <source>
        <strain evidence="1 2">DSM 21458</strain>
    </source>
</reference>
<dbReference type="SUPFAM" id="SSF103007">
    <property type="entry name" value="Hypothetical protein TT1725"/>
    <property type="match status" value="1"/>
</dbReference>
<dbReference type="Gene3D" id="3.30.70.1120">
    <property type="entry name" value="TT1725-like"/>
    <property type="match status" value="1"/>
</dbReference>
<dbReference type="PANTHER" id="PTHR36441:SF1">
    <property type="entry name" value="DUF503 DOMAIN-CONTAINING PROTEIN"/>
    <property type="match status" value="1"/>
</dbReference>
<name>A0A841I5J4_9DEIO</name>
<sequence length="104" mass="11874">MLGYIGTYTARLELTWGVDSLKEKRAAIKPVTERLKARFPVSVARLDGLEAYDWEVIGAVTLSHDPEWVETTLQRVAEFVASHGEYRVAWERLEVLPLEEEDEA</sequence>
<protein>
    <recommendedName>
        <fullName evidence="3">DUF503 domain-containing protein</fullName>
    </recommendedName>
</protein>